<proteinExistence type="predicted"/>
<reference evidence="3 4" key="1">
    <citation type="submission" date="2016-03" db="EMBL/GenBank/DDBJ databases">
        <authorList>
            <person name="Devillers H."/>
        </authorList>
    </citation>
    <scope>NUCLEOTIDE SEQUENCE [LARGE SCALE GENOMIC DNA]</scope>
    <source>
        <strain evidence="3">CBS 11717</strain>
    </source>
</reference>
<protein>
    <submittedName>
        <fullName evidence="3">LAMI_0G16754g1_1</fullName>
    </submittedName>
</protein>
<gene>
    <name evidence="3" type="ORF">LAMI_0G16754G</name>
</gene>
<feature type="domain" description="Myb-like" evidence="2">
    <location>
        <begin position="60"/>
        <end position="120"/>
    </location>
</feature>
<dbReference type="OrthoDB" id="4036644at2759"/>
<dbReference type="InterPro" id="IPR001005">
    <property type="entry name" value="SANT/Myb"/>
</dbReference>
<dbReference type="AlphaFoldDB" id="A0A1G4KCN1"/>
<dbReference type="PROSITE" id="PS50090">
    <property type="entry name" value="MYB_LIKE"/>
    <property type="match status" value="1"/>
</dbReference>
<organism evidence="3 4">
    <name type="scientific">Lachancea mirantina</name>
    <dbReference type="NCBI Taxonomy" id="1230905"/>
    <lineage>
        <taxon>Eukaryota</taxon>
        <taxon>Fungi</taxon>
        <taxon>Dikarya</taxon>
        <taxon>Ascomycota</taxon>
        <taxon>Saccharomycotina</taxon>
        <taxon>Saccharomycetes</taxon>
        <taxon>Saccharomycetales</taxon>
        <taxon>Saccharomycetaceae</taxon>
        <taxon>Lachancea</taxon>
    </lineage>
</organism>
<dbReference type="EMBL" id="LT598469">
    <property type="protein sequence ID" value="SCV02195.1"/>
    <property type="molecule type" value="Genomic_DNA"/>
</dbReference>
<evidence type="ECO:0000313" key="4">
    <source>
        <dbReference type="Proteomes" id="UP000191024"/>
    </source>
</evidence>
<evidence type="ECO:0000313" key="3">
    <source>
        <dbReference type="EMBL" id="SCV02195.1"/>
    </source>
</evidence>
<name>A0A1G4KCN1_9SACH</name>
<accession>A0A1G4KCN1</accession>
<feature type="compositionally biased region" description="Low complexity" evidence="1">
    <location>
        <begin position="43"/>
        <end position="53"/>
    </location>
</feature>
<evidence type="ECO:0000256" key="1">
    <source>
        <dbReference type="SAM" id="MobiDB-lite"/>
    </source>
</evidence>
<dbReference type="Proteomes" id="UP000191024">
    <property type="component" value="Chromosome G"/>
</dbReference>
<sequence length="356" mass="37313">MPESSLDILRLPASACSAPGSDHAPTPTPSEPHGARPVPSQPQPMQQAPQAPRKPGRQFWSLFEDRCLVSAVIESRDALCISTHSRPRSRFWRRIGAHMRQAHGVHRRERQCRDRFNLLFLKAARHIPPQPTADPARRELDSLLLRCQALFSMDRNNVIVLREDGSGDVGAIGTGDGPGSGAAGVAGGVPTGVSAGQAPLKTPTNTVPGAACGGACGPTMAGAAAGGGGAPDAGLDTCGRTPLVFPHAAVGTTHATLTPDSADLSPEWRPLAHFPHPLHQQVLDLQRRVDELASALAAQRSCLDAVVAACCRPPTDSAPVSPGSAPHFAYGHPHSQPVSGLSGAFPWSVPPDRYYG</sequence>
<evidence type="ECO:0000259" key="2">
    <source>
        <dbReference type="PROSITE" id="PS50090"/>
    </source>
</evidence>
<feature type="region of interest" description="Disordered" evidence="1">
    <location>
        <begin position="1"/>
        <end position="55"/>
    </location>
</feature>
<keyword evidence="4" id="KW-1185">Reference proteome</keyword>